<keyword evidence="4 10" id="KW-0812">Transmembrane</keyword>
<keyword evidence="8 10" id="KW-0675">Receptor</keyword>
<evidence type="ECO:0000256" key="7">
    <source>
        <dbReference type="ARBA" id="ARBA00023136"/>
    </source>
</evidence>
<name>A0AA39KU87_9HYME</name>
<keyword evidence="2" id="KW-1003">Cell membrane</keyword>
<dbReference type="EMBL" id="JAQQBS010000002">
    <property type="protein sequence ID" value="KAK0174128.1"/>
    <property type="molecule type" value="Genomic_DNA"/>
</dbReference>
<evidence type="ECO:0000256" key="4">
    <source>
        <dbReference type="ARBA" id="ARBA00022692"/>
    </source>
</evidence>
<dbReference type="GO" id="GO:0004984">
    <property type="term" value="F:olfactory receptor activity"/>
    <property type="evidence" value="ECO:0007669"/>
    <property type="project" value="InterPro"/>
</dbReference>
<gene>
    <name evidence="11" type="ORF">PV328_007238</name>
</gene>
<comment type="caution">
    <text evidence="10">Lacks conserved residue(s) required for the propagation of feature annotation.</text>
</comment>
<keyword evidence="6 10" id="KW-1133">Transmembrane helix</keyword>
<dbReference type="PANTHER" id="PTHR21137:SF35">
    <property type="entry name" value="ODORANT RECEPTOR 19A-RELATED"/>
    <property type="match status" value="1"/>
</dbReference>
<evidence type="ECO:0000256" key="2">
    <source>
        <dbReference type="ARBA" id="ARBA00022475"/>
    </source>
</evidence>
<organism evidence="11 12">
    <name type="scientific">Microctonus aethiopoides</name>
    <dbReference type="NCBI Taxonomy" id="144406"/>
    <lineage>
        <taxon>Eukaryota</taxon>
        <taxon>Metazoa</taxon>
        <taxon>Ecdysozoa</taxon>
        <taxon>Arthropoda</taxon>
        <taxon>Hexapoda</taxon>
        <taxon>Insecta</taxon>
        <taxon>Pterygota</taxon>
        <taxon>Neoptera</taxon>
        <taxon>Endopterygota</taxon>
        <taxon>Hymenoptera</taxon>
        <taxon>Apocrita</taxon>
        <taxon>Ichneumonoidea</taxon>
        <taxon>Braconidae</taxon>
        <taxon>Euphorinae</taxon>
        <taxon>Microctonus</taxon>
    </lineage>
</organism>
<keyword evidence="12" id="KW-1185">Reference proteome</keyword>
<evidence type="ECO:0000256" key="1">
    <source>
        <dbReference type="ARBA" id="ARBA00004651"/>
    </source>
</evidence>
<dbReference type="GO" id="GO:0005886">
    <property type="term" value="C:plasma membrane"/>
    <property type="evidence" value="ECO:0007669"/>
    <property type="project" value="UniProtKB-SubCell"/>
</dbReference>
<evidence type="ECO:0000256" key="3">
    <source>
        <dbReference type="ARBA" id="ARBA00022606"/>
    </source>
</evidence>
<keyword evidence="5 10" id="KW-0552">Olfaction</keyword>
<dbReference type="PANTHER" id="PTHR21137">
    <property type="entry name" value="ODORANT RECEPTOR"/>
    <property type="match status" value="1"/>
</dbReference>
<proteinExistence type="inferred from homology"/>
<evidence type="ECO:0000313" key="11">
    <source>
        <dbReference type="EMBL" id="KAK0174128.1"/>
    </source>
</evidence>
<dbReference type="GO" id="GO:0005549">
    <property type="term" value="F:odorant binding"/>
    <property type="evidence" value="ECO:0007669"/>
    <property type="project" value="InterPro"/>
</dbReference>
<evidence type="ECO:0000256" key="9">
    <source>
        <dbReference type="ARBA" id="ARBA00023224"/>
    </source>
</evidence>
<comment type="subcellular location">
    <subcellularLocation>
        <location evidence="1 10">Cell membrane</location>
        <topology evidence="1 10">Multi-pass membrane protein</topology>
    </subcellularLocation>
</comment>
<dbReference type="InterPro" id="IPR004117">
    <property type="entry name" value="7tm6_olfct_rcpt"/>
</dbReference>
<accession>A0AA39KU87</accession>
<evidence type="ECO:0000256" key="8">
    <source>
        <dbReference type="ARBA" id="ARBA00023170"/>
    </source>
</evidence>
<comment type="similarity">
    <text evidence="10">Belongs to the insect chemoreceptor superfamily. Heteromeric odorant receptor channel (TC 1.A.69) family.</text>
</comment>
<feature type="transmembrane region" description="Helical" evidence="10">
    <location>
        <begin position="24"/>
        <end position="47"/>
    </location>
</feature>
<reference evidence="11" key="1">
    <citation type="journal article" date="2023" name="bioRxiv">
        <title>Scaffold-level genome assemblies of two parasitoid biocontrol wasps reveal the parthenogenesis mechanism and an associated novel virus.</title>
        <authorList>
            <person name="Inwood S."/>
            <person name="Skelly J."/>
            <person name="Guhlin J."/>
            <person name="Harrop T."/>
            <person name="Goldson S."/>
            <person name="Dearden P."/>
        </authorList>
    </citation>
    <scope>NUCLEOTIDE SEQUENCE</scope>
    <source>
        <strain evidence="11">Irish</strain>
        <tissue evidence="11">Whole body</tissue>
    </source>
</reference>
<feature type="transmembrane region" description="Helical" evidence="10">
    <location>
        <begin position="262"/>
        <end position="282"/>
    </location>
</feature>
<evidence type="ECO:0000256" key="10">
    <source>
        <dbReference type="RuleBase" id="RU351113"/>
    </source>
</evidence>
<feature type="transmembrane region" description="Helical" evidence="10">
    <location>
        <begin position="288"/>
        <end position="309"/>
    </location>
</feature>
<dbReference type="AlphaFoldDB" id="A0AA39KU87"/>
<evidence type="ECO:0000313" key="12">
    <source>
        <dbReference type="Proteomes" id="UP001168990"/>
    </source>
</evidence>
<dbReference type="Pfam" id="PF02949">
    <property type="entry name" value="7tm_6"/>
    <property type="match status" value="1"/>
</dbReference>
<feature type="transmembrane region" description="Helical" evidence="10">
    <location>
        <begin position="53"/>
        <end position="75"/>
    </location>
</feature>
<keyword evidence="7 10" id="KW-0472">Membrane</keyword>
<dbReference type="Proteomes" id="UP001168990">
    <property type="component" value="Unassembled WGS sequence"/>
</dbReference>
<keyword evidence="3 10" id="KW-0716">Sensory transduction</keyword>
<comment type="caution">
    <text evidence="11">The sequence shown here is derived from an EMBL/GenBank/DDBJ whole genome shotgun (WGS) entry which is preliminary data.</text>
</comment>
<reference evidence="11" key="2">
    <citation type="submission" date="2023-03" db="EMBL/GenBank/DDBJ databases">
        <authorList>
            <person name="Inwood S.N."/>
            <person name="Skelly J.G."/>
            <person name="Guhlin J."/>
            <person name="Harrop T.W.R."/>
            <person name="Goldson S.G."/>
            <person name="Dearden P.K."/>
        </authorList>
    </citation>
    <scope>NUCLEOTIDE SEQUENCE</scope>
    <source>
        <strain evidence="11">Irish</strain>
        <tissue evidence="11">Whole body</tissue>
    </source>
</reference>
<feature type="transmembrane region" description="Helical" evidence="10">
    <location>
        <begin position="116"/>
        <end position="138"/>
    </location>
</feature>
<keyword evidence="9 10" id="KW-0807">Transducer</keyword>
<protein>
    <recommendedName>
        <fullName evidence="10">Odorant receptor</fullName>
    </recommendedName>
</protein>
<evidence type="ECO:0000256" key="6">
    <source>
        <dbReference type="ARBA" id="ARBA00022989"/>
    </source>
</evidence>
<sequence>MKLCGVYFNENLPKWQKMLINTRAILTAFIAINFISIPSTVALIKVWGDLTLVIDNLIVNVPFTLSTCHFITMCYKKKEIIELFYEIKNDWAEKKTEVERKIMVRATKISQLITRYAYILVLIVIATHNLPFWILGIVPRTHTNITDGDQPLIAQTIYIYDLNVDMYYKITAIGQTMSSLIVGISYTTTGCIFYTFILHVCGQLQILRIHMEKIFEHCNNKTELDDEIVTKLIKSTVKRHQRIIKFVEVMESAFNIMFLQHFIAVTVMLSTEGFLVISILVGEVEVPVAAMVFTILYILYCASMTLIYCTGGQFLIENSIAVYQAAYNSRWYNSNRNCRVELLMIISRAQKPLLISIAKFAPVSLSSFANLIKTSASYMSVLMAVKS</sequence>
<feature type="transmembrane region" description="Helical" evidence="10">
    <location>
        <begin position="180"/>
        <end position="201"/>
    </location>
</feature>
<dbReference type="GO" id="GO:0007165">
    <property type="term" value="P:signal transduction"/>
    <property type="evidence" value="ECO:0007669"/>
    <property type="project" value="UniProtKB-KW"/>
</dbReference>
<evidence type="ECO:0000256" key="5">
    <source>
        <dbReference type="ARBA" id="ARBA00022725"/>
    </source>
</evidence>